<evidence type="ECO:0000259" key="6">
    <source>
        <dbReference type="Pfam" id="PF24595"/>
    </source>
</evidence>
<dbReference type="InterPro" id="IPR032675">
    <property type="entry name" value="LRR_dom_sf"/>
</dbReference>
<feature type="signal peptide" evidence="4">
    <location>
        <begin position="1"/>
        <end position="19"/>
    </location>
</feature>
<dbReference type="Pfam" id="PF18962">
    <property type="entry name" value="Por_Secre_tail"/>
    <property type="match status" value="1"/>
</dbReference>
<keyword evidence="3" id="KW-0677">Repeat</keyword>
<dbReference type="NCBIfam" id="TIGR04183">
    <property type="entry name" value="Por_Secre_tail"/>
    <property type="match status" value="1"/>
</dbReference>
<keyword evidence="8" id="KW-1185">Reference proteome</keyword>
<dbReference type="EMBL" id="SJPE01000004">
    <property type="protein sequence ID" value="TBX70163.1"/>
    <property type="molecule type" value="Genomic_DNA"/>
</dbReference>
<feature type="chain" id="PRO_5020526363" evidence="4">
    <location>
        <begin position="20"/>
        <end position="859"/>
    </location>
</feature>
<dbReference type="InterPro" id="IPR052574">
    <property type="entry name" value="CDIRP"/>
</dbReference>
<dbReference type="PANTHER" id="PTHR47566:SF1">
    <property type="entry name" value="PROTEIN NUD1"/>
    <property type="match status" value="1"/>
</dbReference>
<dbReference type="Pfam" id="PF24595">
    <property type="entry name" value="DUF7619"/>
    <property type="match status" value="1"/>
</dbReference>
<proteinExistence type="predicted"/>
<dbReference type="InterPro" id="IPR055353">
    <property type="entry name" value="DUF7619"/>
</dbReference>
<feature type="domain" description="Secretion system C-terminal sorting" evidence="5">
    <location>
        <begin position="791"/>
        <end position="857"/>
    </location>
</feature>
<evidence type="ECO:0000256" key="1">
    <source>
        <dbReference type="ARBA" id="ARBA00022614"/>
    </source>
</evidence>
<evidence type="ECO:0000256" key="4">
    <source>
        <dbReference type="SAM" id="SignalP"/>
    </source>
</evidence>
<dbReference type="SUPFAM" id="SSF52058">
    <property type="entry name" value="L domain-like"/>
    <property type="match status" value="1"/>
</dbReference>
<evidence type="ECO:0000259" key="5">
    <source>
        <dbReference type="Pfam" id="PF18962"/>
    </source>
</evidence>
<comment type="caution">
    <text evidence="7">The sequence shown here is derived from an EMBL/GenBank/DDBJ whole genome shotgun (WGS) entry which is preliminary data.</text>
</comment>
<dbReference type="OrthoDB" id="1110367at2"/>
<dbReference type="Proteomes" id="UP000293300">
    <property type="component" value="Unassembled WGS sequence"/>
</dbReference>
<dbReference type="PANTHER" id="PTHR47566">
    <property type="match status" value="1"/>
</dbReference>
<dbReference type="InterPro" id="IPR026444">
    <property type="entry name" value="Secre_tail"/>
</dbReference>
<dbReference type="GO" id="GO:0035591">
    <property type="term" value="F:signaling adaptor activity"/>
    <property type="evidence" value="ECO:0007669"/>
    <property type="project" value="TreeGrafter"/>
</dbReference>
<keyword evidence="2 4" id="KW-0732">Signal</keyword>
<accession>A0A4V2L5E2</accession>
<dbReference type="PROSITE" id="PS51450">
    <property type="entry name" value="LRR"/>
    <property type="match status" value="1"/>
</dbReference>
<evidence type="ECO:0000313" key="8">
    <source>
        <dbReference type="Proteomes" id="UP000293300"/>
    </source>
</evidence>
<evidence type="ECO:0000313" key="7">
    <source>
        <dbReference type="EMBL" id="TBX70163.1"/>
    </source>
</evidence>
<gene>
    <name evidence="7" type="ORF">EZL74_05310</name>
</gene>
<dbReference type="AlphaFoldDB" id="A0A4V2L5E2"/>
<evidence type="ECO:0000256" key="2">
    <source>
        <dbReference type="ARBA" id="ARBA00022729"/>
    </source>
</evidence>
<reference evidence="7 8" key="1">
    <citation type="submission" date="2019-02" db="EMBL/GenBank/DDBJ databases">
        <title>Flavobacterium sp. RD-2-33 isolated from forest soil.</title>
        <authorList>
            <person name="Chaudhary D.K."/>
        </authorList>
    </citation>
    <scope>NUCLEOTIDE SEQUENCE [LARGE SCALE GENOMIC DNA]</scope>
    <source>
        <strain evidence="7 8">RD-2-33</strain>
    </source>
</reference>
<name>A0A4V2L5E2_9FLAO</name>
<evidence type="ECO:0000256" key="3">
    <source>
        <dbReference type="ARBA" id="ARBA00022737"/>
    </source>
</evidence>
<keyword evidence="1" id="KW-0433">Leucine-rich repeat</keyword>
<organism evidence="7 8">
    <name type="scientific">Flavobacterium silvisoli</name>
    <dbReference type="NCBI Taxonomy" id="2529433"/>
    <lineage>
        <taxon>Bacteria</taxon>
        <taxon>Pseudomonadati</taxon>
        <taxon>Bacteroidota</taxon>
        <taxon>Flavobacteriia</taxon>
        <taxon>Flavobacteriales</taxon>
        <taxon>Flavobacteriaceae</taxon>
        <taxon>Flavobacterium</taxon>
    </lineage>
</organism>
<sequence>MKKNYLLFLIVIASFTAPAQIINFPDANFKAKLLAANTTNEYAKDINGNSIVIDVNGNGQIEQSEALMVYKLFDITASTPPFKLAYGLISDLTGIAAFANLRYLNISGNQLTTLDLSNNVLLTYLNCNQNQLTTLDLTANTLLISLNCNDNQLTNNSLNLSGLIHLENLGIGNNLFTTYTTDGLSALKSFSCIGNQMTSINVNNSLQLESLVCSNNQLTSLEISNLMYLKTLNCSGNLLTALNLSTSTQLLTLVCNNNLLTALDTGNAILLNRLVCSYNNIAILDFSHNPNLKSVNCNYNLINTIVFDDNPLLTEFNGDNNLLVQLDFSATGIRKLKCSNNPNLVFINIKNGFVSSDTYLEPMVPFPFYNFYLQNLPALNYICHDEGEIGAATISNNPGLENVSHGTYCSFEPGGTYNTVNGTVKFDCAGSDTSFYNQKIIITNGFQTGFTYTNTAGNYTFYTGVGNVTVMPQLENSTYFTVSPTNYTFNFTNIGNTETANFCLTPNGLHSDVEVALIPVTPARPGFDVVYKIVYKNKGNQIQSGTVSLTFDDTVLDFITATQSLSLQTENLLSWDFMNLNPFENRSIVVTLNVNAPTETPAVVNGDILHYQVVIATAQNDETPNDNLMDFSQTVVGSFDPNDKTVLQGEQLSIAHVNDYLHYIVRFQNTGTAVAENIVIKDLLDPALDWSTLEMVSSSHPYRSVLTSGNKLEVFYEGINLVSSITDEDASHGYIAFKIKPKNTTAIDDVISNTASIYFDYNFPIITNTVTTTVTALGTETFNGEQLFTFYPNPVRDELQVSVAIGTSLKTISVHNTLGQNLITVSGQAQIDLSTLSKGVYFVVIETDSASATQKIIKL</sequence>
<dbReference type="InterPro" id="IPR001611">
    <property type="entry name" value="Leu-rich_rpt"/>
</dbReference>
<dbReference type="Gene3D" id="3.80.10.10">
    <property type="entry name" value="Ribonuclease Inhibitor"/>
    <property type="match status" value="1"/>
</dbReference>
<feature type="domain" description="DUF7619" evidence="6">
    <location>
        <begin position="640"/>
        <end position="773"/>
    </location>
</feature>
<dbReference type="RefSeq" id="WP_131475559.1">
    <property type="nucleotide sequence ID" value="NZ_SJPE01000004.1"/>
</dbReference>
<protein>
    <submittedName>
        <fullName evidence="7">T9SS type A sorting domain-containing protein</fullName>
    </submittedName>
</protein>